<dbReference type="PaxDb" id="67767-A0A0J7KYH3"/>
<dbReference type="AlphaFoldDB" id="A0A0J7KYH3"/>
<evidence type="ECO:0000313" key="2">
    <source>
        <dbReference type="Proteomes" id="UP000036403"/>
    </source>
</evidence>
<evidence type="ECO:0000313" key="1">
    <source>
        <dbReference type="EMBL" id="KMQ95401.1"/>
    </source>
</evidence>
<name>A0A0J7KYH3_LASNI</name>
<dbReference type="Proteomes" id="UP000036403">
    <property type="component" value="Unassembled WGS sequence"/>
</dbReference>
<comment type="caution">
    <text evidence="1">The sequence shown here is derived from an EMBL/GenBank/DDBJ whole genome shotgun (WGS) entry which is preliminary data.</text>
</comment>
<dbReference type="OrthoDB" id="8038053at2759"/>
<gene>
    <name evidence="1" type="ORF">RF55_4394</name>
</gene>
<dbReference type="EMBL" id="LBMM01002014">
    <property type="protein sequence ID" value="KMQ95401.1"/>
    <property type="molecule type" value="Genomic_DNA"/>
</dbReference>
<reference evidence="1 2" key="1">
    <citation type="submission" date="2015-04" db="EMBL/GenBank/DDBJ databases">
        <title>Lasius niger genome sequencing.</title>
        <authorList>
            <person name="Konorov E.A."/>
            <person name="Nikitin M.A."/>
            <person name="Kirill M.V."/>
            <person name="Chang P."/>
        </authorList>
    </citation>
    <scope>NUCLEOTIDE SEQUENCE [LARGE SCALE GENOMIC DNA]</scope>
    <source>
        <tissue evidence="1">Whole</tissue>
    </source>
</reference>
<accession>A0A0J7KYH3</accession>
<organism evidence="1 2">
    <name type="scientific">Lasius niger</name>
    <name type="common">Black garden ant</name>
    <dbReference type="NCBI Taxonomy" id="67767"/>
    <lineage>
        <taxon>Eukaryota</taxon>
        <taxon>Metazoa</taxon>
        <taxon>Ecdysozoa</taxon>
        <taxon>Arthropoda</taxon>
        <taxon>Hexapoda</taxon>
        <taxon>Insecta</taxon>
        <taxon>Pterygota</taxon>
        <taxon>Neoptera</taxon>
        <taxon>Endopterygota</taxon>
        <taxon>Hymenoptera</taxon>
        <taxon>Apocrita</taxon>
        <taxon>Aculeata</taxon>
        <taxon>Formicoidea</taxon>
        <taxon>Formicidae</taxon>
        <taxon>Formicinae</taxon>
        <taxon>Lasius</taxon>
        <taxon>Lasius</taxon>
    </lineage>
</organism>
<protein>
    <submittedName>
        <fullName evidence="1">Retrotransposable element tf2 protein type 2</fullName>
    </submittedName>
</protein>
<keyword evidence="2" id="KW-1185">Reference proteome</keyword>
<sequence>MPHVDALSRQGYINFLPLERELEFRQLQDSKLKQIASELKYKDNEEFKLLDGLIYRKGNDRLRFVVPESMVNAIIKVLAL</sequence>
<proteinExistence type="predicted"/>